<proteinExistence type="predicted"/>
<feature type="region of interest" description="Disordered" evidence="4">
    <location>
        <begin position="28"/>
        <end position="151"/>
    </location>
</feature>
<gene>
    <name evidence="5" type="ORF">BD310DRAFT_623886</name>
</gene>
<dbReference type="PROSITE" id="PS51294">
    <property type="entry name" value="HTH_MYB"/>
    <property type="match status" value="1"/>
</dbReference>
<dbReference type="GO" id="GO:0003700">
    <property type="term" value="F:DNA-binding transcription factor activity"/>
    <property type="evidence" value="ECO:0007669"/>
    <property type="project" value="TreeGrafter"/>
</dbReference>
<evidence type="ECO:0000256" key="2">
    <source>
        <dbReference type="ARBA" id="ARBA00023125"/>
    </source>
</evidence>
<accession>A0A4Q9Q6X1</accession>
<keyword evidence="6" id="KW-1185">Reference proteome</keyword>
<evidence type="ECO:0000256" key="3">
    <source>
        <dbReference type="ARBA" id="ARBA00023242"/>
    </source>
</evidence>
<dbReference type="CDD" id="cd00167">
    <property type="entry name" value="SANT"/>
    <property type="match status" value="2"/>
</dbReference>
<name>A0A4Q9Q6X1_9APHY</name>
<dbReference type="STRING" id="114155.A0A4Q9Q6X1"/>
<feature type="compositionally biased region" description="Low complexity" evidence="4">
    <location>
        <begin position="28"/>
        <end position="40"/>
    </location>
</feature>
<dbReference type="AlphaFoldDB" id="A0A4Q9Q6X1"/>
<dbReference type="SUPFAM" id="SSF46689">
    <property type="entry name" value="Homeodomain-like"/>
    <property type="match status" value="2"/>
</dbReference>
<keyword evidence="3" id="KW-0539">Nucleus</keyword>
<dbReference type="PROSITE" id="PS50090">
    <property type="entry name" value="MYB_LIKE"/>
    <property type="match status" value="2"/>
</dbReference>
<feature type="region of interest" description="Disordered" evidence="4">
    <location>
        <begin position="235"/>
        <end position="270"/>
    </location>
</feature>
<evidence type="ECO:0000256" key="4">
    <source>
        <dbReference type="SAM" id="MobiDB-lite"/>
    </source>
</evidence>
<feature type="region of interest" description="Disordered" evidence="4">
    <location>
        <begin position="675"/>
        <end position="730"/>
    </location>
</feature>
<protein>
    <submittedName>
        <fullName evidence="5">Uncharacterized protein</fullName>
    </submittedName>
</protein>
<evidence type="ECO:0000313" key="6">
    <source>
        <dbReference type="Proteomes" id="UP000292082"/>
    </source>
</evidence>
<dbReference type="GO" id="GO:0000976">
    <property type="term" value="F:transcription cis-regulatory region binding"/>
    <property type="evidence" value="ECO:0007669"/>
    <property type="project" value="TreeGrafter"/>
</dbReference>
<dbReference type="InterPro" id="IPR017930">
    <property type="entry name" value="Myb_dom"/>
</dbReference>
<evidence type="ECO:0000313" key="5">
    <source>
        <dbReference type="EMBL" id="TBU63253.1"/>
    </source>
</evidence>
<feature type="compositionally biased region" description="Pro residues" evidence="4">
    <location>
        <begin position="243"/>
        <end position="256"/>
    </location>
</feature>
<dbReference type="SMART" id="SM00717">
    <property type="entry name" value="SANT"/>
    <property type="match status" value="4"/>
</dbReference>
<dbReference type="InterPro" id="IPR009057">
    <property type="entry name" value="Homeodomain-like_sf"/>
</dbReference>
<feature type="compositionally biased region" description="Low complexity" evidence="4">
    <location>
        <begin position="76"/>
        <end position="112"/>
    </location>
</feature>
<feature type="compositionally biased region" description="Acidic residues" evidence="4">
    <location>
        <begin position="701"/>
        <end position="710"/>
    </location>
</feature>
<feature type="region of interest" description="Disordered" evidence="4">
    <location>
        <begin position="349"/>
        <end position="382"/>
    </location>
</feature>
<dbReference type="Proteomes" id="UP000292082">
    <property type="component" value="Unassembled WGS sequence"/>
</dbReference>
<feature type="compositionally biased region" description="Gly residues" evidence="4">
    <location>
        <begin position="359"/>
        <end position="369"/>
    </location>
</feature>
<dbReference type="InterPro" id="IPR001005">
    <property type="entry name" value="SANT/Myb"/>
</dbReference>
<sequence>MTSTSATSAPLASLSDDIQRALQQAVGDANNAANAAAVQAKAKKSKRQRDEAGDGTVAEDAGNVRKKKKSKHRDASASASAEQAGASTSESPSGSSNERTPGAVSGAGAGVSNDTPGASPDITATAPSKKKKKGKGKERAHEDQSQSQPISLLSAPDALAPAQVVPTQGEIPQAVIQQPVPTTSSSGVPMDLATSSADFISAVVAAASATAGQQPQGGQSLDQAMQQYMAYPPPEFDPYAYAGPPPGHPPHPPSGLPPAHGQPHHPFPAPFPDMTGILPDLNFASSEDLLRSLQEFDISKVVTVLKTLGEAAAAANIHLNGPPMFVPVPQQPPPPTVQQQPVLSEAILGRPPKQKKGRGQGANGAGGTGEAAPPQPDNPDHAHMLANVWMNASKLAEMVRTEGLVYKKGKFSATEEAQLAAAIERYRVKKGLSQAELDQIVFSNKVGREKGHESFWSEITSALQLRPIIAVYHHVRRTRHPYAGKGTWTKTEDELLIQSVQDLGQQWEKISDIVQRTAADCRDRYRNHLQDRDVRRSGTWSKEEEEELTRIVTEMTVGQGKDMDNDIFWGVVSQKMGGTRGRQQCRIKWTDSLAPQLKNTGERPRWSAMDAYILVHKVDSMNVRDDTEIDWKLLPDENWNVWSAHSLQRRWLTMKRSIKGFEEMSHAEIMEILKTKKAQSPPPSSISRKKKSKFTSAEAVNDVDDVEMEGQPEAGSSSGPGTFVGAAGLD</sequence>
<dbReference type="PANTHER" id="PTHR46380:SF2">
    <property type="entry name" value="CYCLIN-D-BINDING MYB-LIKE TRANSCRIPTION FACTOR 1"/>
    <property type="match status" value="1"/>
</dbReference>
<evidence type="ECO:0000256" key="1">
    <source>
        <dbReference type="ARBA" id="ARBA00004123"/>
    </source>
</evidence>
<dbReference type="Pfam" id="PF13921">
    <property type="entry name" value="Myb_DNA-bind_6"/>
    <property type="match status" value="1"/>
</dbReference>
<dbReference type="EMBL" id="ML145090">
    <property type="protein sequence ID" value="TBU63253.1"/>
    <property type="molecule type" value="Genomic_DNA"/>
</dbReference>
<comment type="subcellular location">
    <subcellularLocation>
        <location evidence="1">Nucleus</location>
    </subcellularLocation>
</comment>
<organism evidence="5 6">
    <name type="scientific">Dichomitus squalens</name>
    <dbReference type="NCBI Taxonomy" id="114155"/>
    <lineage>
        <taxon>Eukaryota</taxon>
        <taxon>Fungi</taxon>
        <taxon>Dikarya</taxon>
        <taxon>Basidiomycota</taxon>
        <taxon>Agaricomycotina</taxon>
        <taxon>Agaricomycetes</taxon>
        <taxon>Polyporales</taxon>
        <taxon>Polyporaceae</taxon>
        <taxon>Dichomitus</taxon>
    </lineage>
</organism>
<keyword evidence="2" id="KW-0238">DNA-binding</keyword>
<dbReference type="Gene3D" id="1.10.10.60">
    <property type="entry name" value="Homeodomain-like"/>
    <property type="match status" value="2"/>
</dbReference>
<dbReference type="InterPro" id="IPR051651">
    <property type="entry name" value="DMTF1_DNA-bind_reg"/>
</dbReference>
<reference evidence="5 6" key="1">
    <citation type="submission" date="2019-01" db="EMBL/GenBank/DDBJ databases">
        <title>Draft genome sequences of three monokaryotic isolates of the white-rot basidiomycete fungus Dichomitus squalens.</title>
        <authorList>
            <consortium name="DOE Joint Genome Institute"/>
            <person name="Lopez S.C."/>
            <person name="Andreopoulos B."/>
            <person name="Pangilinan J."/>
            <person name="Lipzen A."/>
            <person name="Riley R."/>
            <person name="Ahrendt S."/>
            <person name="Ng V."/>
            <person name="Barry K."/>
            <person name="Daum C."/>
            <person name="Grigoriev I.V."/>
            <person name="Hilden K.S."/>
            <person name="Makela M.R."/>
            <person name="de Vries R.P."/>
        </authorList>
    </citation>
    <scope>NUCLEOTIDE SEQUENCE [LARGE SCALE GENOMIC DNA]</scope>
    <source>
        <strain evidence="5 6">CBS 464.89</strain>
    </source>
</reference>
<dbReference type="PANTHER" id="PTHR46380">
    <property type="entry name" value="CYCLIN-D-BINDING MYB-LIKE TRANSCRIPTION FACTOR 1"/>
    <property type="match status" value="1"/>
</dbReference>
<dbReference type="GO" id="GO:0005634">
    <property type="term" value="C:nucleus"/>
    <property type="evidence" value="ECO:0007669"/>
    <property type="project" value="UniProtKB-SubCell"/>
</dbReference>